<organism evidence="2 3">
    <name type="scientific">Rufibacter roseus</name>
    <dbReference type="NCBI Taxonomy" id="1567108"/>
    <lineage>
        <taxon>Bacteria</taxon>
        <taxon>Pseudomonadati</taxon>
        <taxon>Bacteroidota</taxon>
        <taxon>Cytophagia</taxon>
        <taxon>Cytophagales</taxon>
        <taxon>Hymenobacteraceae</taxon>
        <taxon>Rufibacter</taxon>
    </lineage>
</organism>
<dbReference type="PANTHER" id="PTHR36966">
    <property type="entry name" value="REP-ASSOCIATED TYROSINE TRANSPOSASE"/>
    <property type="match status" value="1"/>
</dbReference>
<dbReference type="Gene3D" id="3.30.70.1290">
    <property type="entry name" value="Transposase IS200-like"/>
    <property type="match status" value="1"/>
</dbReference>
<protein>
    <submittedName>
        <fullName evidence="2">Transposase</fullName>
    </submittedName>
</protein>
<sequence>MSRKYKFRDNEKLYFVSFAVVHWIDVFIRNEYRQVLLDSLRYCQEKKGLEVYAYCLMTSHVHLIISSQGKPLAEILRDFKSFTSTQLRKAITENPQESRKEWMLWVMERAGKRNGNNKGFQFWQQHNHPIVLNSNFLIQQKLDYLHNNPVEAGFVEQPEDYIYSSARDYAGTKGLLDILLIE</sequence>
<reference evidence="3" key="1">
    <citation type="journal article" date="2019" name="Int. J. Syst. Evol. Microbiol.">
        <title>The Global Catalogue of Microorganisms (GCM) 10K type strain sequencing project: providing services to taxonomists for standard genome sequencing and annotation.</title>
        <authorList>
            <consortium name="The Broad Institute Genomics Platform"/>
            <consortium name="The Broad Institute Genome Sequencing Center for Infectious Disease"/>
            <person name="Wu L."/>
            <person name="Ma J."/>
        </authorList>
    </citation>
    <scope>NUCLEOTIDE SEQUENCE [LARGE SCALE GENOMIC DNA]</scope>
    <source>
        <strain evidence="3">CGMCC 4.7393</strain>
    </source>
</reference>
<dbReference type="InterPro" id="IPR002686">
    <property type="entry name" value="Transposase_17"/>
</dbReference>
<evidence type="ECO:0000313" key="3">
    <source>
        <dbReference type="Proteomes" id="UP001596405"/>
    </source>
</evidence>
<evidence type="ECO:0000259" key="1">
    <source>
        <dbReference type="SMART" id="SM01321"/>
    </source>
</evidence>
<keyword evidence="3" id="KW-1185">Reference proteome</keyword>
<dbReference type="EMBL" id="JBHSYQ010000016">
    <property type="protein sequence ID" value="MFC6999745.1"/>
    <property type="molecule type" value="Genomic_DNA"/>
</dbReference>
<dbReference type="Proteomes" id="UP001596405">
    <property type="component" value="Unassembled WGS sequence"/>
</dbReference>
<dbReference type="NCBIfam" id="NF047646">
    <property type="entry name" value="REP_Tyr_transpos"/>
    <property type="match status" value="1"/>
</dbReference>
<dbReference type="InterPro" id="IPR036515">
    <property type="entry name" value="Transposase_17_sf"/>
</dbReference>
<feature type="domain" description="Transposase IS200-like" evidence="1">
    <location>
        <begin position="11"/>
        <end position="148"/>
    </location>
</feature>
<proteinExistence type="predicted"/>
<gene>
    <name evidence="2" type="ORF">ACFQHR_19070</name>
</gene>
<dbReference type="RefSeq" id="WP_066620751.1">
    <property type="nucleotide sequence ID" value="NZ_JBHSYQ010000016.1"/>
</dbReference>
<dbReference type="SUPFAM" id="SSF143422">
    <property type="entry name" value="Transposase IS200-like"/>
    <property type="match status" value="1"/>
</dbReference>
<dbReference type="SMART" id="SM01321">
    <property type="entry name" value="Y1_Tnp"/>
    <property type="match status" value="1"/>
</dbReference>
<dbReference type="PANTHER" id="PTHR36966:SF1">
    <property type="entry name" value="REP-ASSOCIATED TYROSINE TRANSPOSASE"/>
    <property type="match status" value="1"/>
</dbReference>
<dbReference type="InterPro" id="IPR052715">
    <property type="entry name" value="RAYT_transposase"/>
</dbReference>
<comment type="caution">
    <text evidence="2">The sequence shown here is derived from an EMBL/GenBank/DDBJ whole genome shotgun (WGS) entry which is preliminary data.</text>
</comment>
<dbReference type="Pfam" id="PF01797">
    <property type="entry name" value="Y1_Tnp"/>
    <property type="match status" value="1"/>
</dbReference>
<name>A0ABW2DQ02_9BACT</name>
<accession>A0ABW2DQ02</accession>
<evidence type="ECO:0000313" key="2">
    <source>
        <dbReference type="EMBL" id="MFC6999745.1"/>
    </source>
</evidence>